<name>A0ACB6Z605_THEGA</name>
<evidence type="ECO:0000313" key="1">
    <source>
        <dbReference type="EMBL" id="KAF9645041.1"/>
    </source>
</evidence>
<proteinExistence type="predicted"/>
<gene>
    <name evidence="1" type="ORF">BDM02DRAFT_3131353</name>
</gene>
<organism evidence="1 2">
    <name type="scientific">Thelephora ganbajun</name>
    <name type="common">Ganba fungus</name>
    <dbReference type="NCBI Taxonomy" id="370292"/>
    <lineage>
        <taxon>Eukaryota</taxon>
        <taxon>Fungi</taxon>
        <taxon>Dikarya</taxon>
        <taxon>Basidiomycota</taxon>
        <taxon>Agaricomycotina</taxon>
        <taxon>Agaricomycetes</taxon>
        <taxon>Thelephorales</taxon>
        <taxon>Thelephoraceae</taxon>
        <taxon>Thelephora</taxon>
    </lineage>
</organism>
<accession>A0ACB6Z605</accession>
<reference evidence="1" key="2">
    <citation type="journal article" date="2020" name="Nat. Commun.">
        <title>Large-scale genome sequencing of mycorrhizal fungi provides insights into the early evolution of symbiotic traits.</title>
        <authorList>
            <person name="Miyauchi S."/>
            <person name="Kiss E."/>
            <person name="Kuo A."/>
            <person name="Drula E."/>
            <person name="Kohler A."/>
            <person name="Sanchez-Garcia M."/>
            <person name="Morin E."/>
            <person name="Andreopoulos B."/>
            <person name="Barry K.W."/>
            <person name="Bonito G."/>
            <person name="Buee M."/>
            <person name="Carver A."/>
            <person name="Chen C."/>
            <person name="Cichocki N."/>
            <person name="Clum A."/>
            <person name="Culley D."/>
            <person name="Crous P.W."/>
            <person name="Fauchery L."/>
            <person name="Girlanda M."/>
            <person name="Hayes R.D."/>
            <person name="Keri Z."/>
            <person name="LaButti K."/>
            <person name="Lipzen A."/>
            <person name="Lombard V."/>
            <person name="Magnuson J."/>
            <person name="Maillard F."/>
            <person name="Murat C."/>
            <person name="Nolan M."/>
            <person name="Ohm R.A."/>
            <person name="Pangilinan J."/>
            <person name="Pereira M.F."/>
            <person name="Perotto S."/>
            <person name="Peter M."/>
            <person name="Pfister S."/>
            <person name="Riley R."/>
            <person name="Sitrit Y."/>
            <person name="Stielow J.B."/>
            <person name="Szollosi G."/>
            <person name="Zifcakova L."/>
            <person name="Stursova M."/>
            <person name="Spatafora J.W."/>
            <person name="Tedersoo L."/>
            <person name="Vaario L.M."/>
            <person name="Yamada A."/>
            <person name="Yan M."/>
            <person name="Wang P."/>
            <person name="Xu J."/>
            <person name="Bruns T."/>
            <person name="Baldrian P."/>
            <person name="Vilgalys R."/>
            <person name="Dunand C."/>
            <person name="Henrissat B."/>
            <person name="Grigoriev I.V."/>
            <person name="Hibbett D."/>
            <person name="Nagy L.G."/>
            <person name="Martin F.M."/>
        </authorList>
    </citation>
    <scope>NUCLEOTIDE SEQUENCE</scope>
    <source>
        <strain evidence="1">P2</strain>
    </source>
</reference>
<sequence>MPPYFLWKLPLCSNSLELSLTRPTRRVAEHPELRIISRAGEEVAADTLGISGFQSWGRDDYVLAEIKPDGASGRCYIVLGPQDIFIVKARDRRDHVDWLVDRQRYEGALEELEKLGDSQGGDINASEIGRKYVQHLVVEDELTKAAHSCPKMCGQNVKRWEDDIHFRTERPDRCYHRSSIVPYVRTENPKLDRLPKDTYDMPSVAVALESELDKALSSSKVASGGPETTILMECLAEPENNLFADVRDQALLLVEFDQELFKKQKQEKGAKGVQPDAEDATIYSLTTLTPFQQVFPRISSRVELTPLQITRVVQQLQVQSYFLFLYLHTLSTKDPLSTVGFGDTQVRLYAEYANPRLIDFLRGRISYNLELGYNICQDHGLVPEMVFLLDRVNNSRQALTIIIERMGDANRAIEFAKEQNDDLWEDLLRSSETRPSTYELTTSNVNVGAGIDPIRLIRRIKNGLV</sequence>
<evidence type="ECO:0000313" key="2">
    <source>
        <dbReference type="Proteomes" id="UP000886501"/>
    </source>
</evidence>
<protein>
    <submittedName>
        <fullName evidence="1">Uncharacterized protein</fullName>
    </submittedName>
</protein>
<dbReference type="EMBL" id="MU118106">
    <property type="protein sequence ID" value="KAF9645041.1"/>
    <property type="molecule type" value="Genomic_DNA"/>
</dbReference>
<reference evidence="1" key="1">
    <citation type="submission" date="2019-10" db="EMBL/GenBank/DDBJ databases">
        <authorList>
            <consortium name="DOE Joint Genome Institute"/>
            <person name="Kuo A."/>
            <person name="Miyauchi S."/>
            <person name="Kiss E."/>
            <person name="Drula E."/>
            <person name="Kohler A."/>
            <person name="Sanchez-Garcia M."/>
            <person name="Andreopoulos B."/>
            <person name="Barry K.W."/>
            <person name="Bonito G."/>
            <person name="Buee M."/>
            <person name="Carver A."/>
            <person name="Chen C."/>
            <person name="Cichocki N."/>
            <person name="Clum A."/>
            <person name="Culley D."/>
            <person name="Crous P.W."/>
            <person name="Fauchery L."/>
            <person name="Girlanda M."/>
            <person name="Hayes R."/>
            <person name="Keri Z."/>
            <person name="Labutti K."/>
            <person name="Lipzen A."/>
            <person name="Lombard V."/>
            <person name="Magnuson J."/>
            <person name="Maillard F."/>
            <person name="Morin E."/>
            <person name="Murat C."/>
            <person name="Nolan M."/>
            <person name="Ohm R."/>
            <person name="Pangilinan J."/>
            <person name="Pereira M."/>
            <person name="Perotto S."/>
            <person name="Peter M."/>
            <person name="Riley R."/>
            <person name="Sitrit Y."/>
            <person name="Stielow B."/>
            <person name="Szollosi G."/>
            <person name="Zifcakova L."/>
            <person name="Stursova M."/>
            <person name="Spatafora J.W."/>
            <person name="Tedersoo L."/>
            <person name="Vaario L.-M."/>
            <person name="Yamada A."/>
            <person name="Yan M."/>
            <person name="Wang P."/>
            <person name="Xu J."/>
            <person name="Bruns T."/>
            <person name="Baldrian P."/>
            <person name="Vilgalys R."/>
            <person name="Henrissat B."/>
            <person name="Grigoriev I.V."/>
            <person name="Hibbett D."/>
            <person name="Nagy L.G."/>
            <person name="Martin F.M."/>
        </authorList>
    </citation>
    <scope>NUCLEOTIDE SEQUENCE</scope>
    <source>
        <strain evidence="1">P2</strain>
    </source>
</reference>
<dbReference type="Proteomes" id="UP000886501">
    <property type="component" value="Unassembled WGS sequence"/>
</dbReference>
<comment type="caution">
    <text evidence="1">The sequence shown here is derived from an EMBL/GenBank/DDBJ whole genome shotgun (WGS) entry which is preliminary data.</text>
</comment>
<keyword evidence="2" id="KW-1185">Reference proteome</keyword>